<dbReference type="RefSeq" id="WP_043214608.1">
    <property type="nucleotide sequence ID" value="NZ_CAJGUP010000159.1"/>
</dbReference>
<dbReference type="OrthoDB" id="5297205at2"/>
<dbReference type="PANTHER" id="PTHR43199:SF1">
    <property type="entry name" value="GLUTATHIONE HYDROLASE PROENZYME"/>
    <property type="match status" value="1"/>
</dbReference>
<keyword evidence="4" id="KW-0865">Zymogen</keyword>
<reference evidence="5 8" key="2">
    <citation type="submission" date="2016-07" db="EMBL/GenBank/DDBJ databases">
        <title>Complete genome sequences of Bordetella pseudohinzii.</title>
        <authorList>
            <person name="Spilker T."/>
            <person name="Darrah R."/>
            <person name="LiPuma J.J."/>
        </authorList>
    </citation>
    <scope>NUCLEOTIDE SEQUENCE [LARGE SCALE GENOMIC DNA]</scope>
    <source>
        <strain evidence="5 8">HI4681</strain>
    </source>
</reference>
<dbReference type="InterPro" id="IPR029055">
    <property type="entry name" value="Ntn_hydrolases_N"/>
</dbReference>
<keyword evidence="3" id="KW-0378">Hydrolase</keyword>
<dbReference type="GO" id="GO:0016787">
    <property type="term" value="F:hydrolase activity"/>
    <property type="evidence" value="ECO:0007669"/>
    <property type="project" value="UniProtKB-KW"/>
</dbReference>
<dbReference type="KEGG" id="bpdz:BBN53_14875"/>
<evidence type="ECO:0000256" key="4">
    <source>
        <dbReference type="ARBA" id="ARBA00023145"/>
    </source>
</evidence>
<proteinExistence type="inferred from homology"/>
<dbReference type="PANTHER" id="PTHR43199">
    <property type="entry name" value="GLUTATHIONE HYDROLASE"/>
    <property type="match status" value="1"/>
</dbReference>
<dbReference type="InterPro" id="IPR051792">
    <property type="entry name" value="GGT_bact"/>
</dbReference>
<evidence type="ECO:0000256" key="3">
    <source>
        <dbReference type="ARBA" id="ARBA00022801"/>
    </source>
</evidence>
<dbReference type="GO" id="GO:0016740">
    <property type="term" value="F:transferase activity"/>
    <property type="evidence" value="ECO:0007669"/>
    <property type="project" value="UniProtKB-KW"/>
</dbReference>
<accession>A0A0M7HQ84</accession>
<evidence type="ECO:0000256" key="2">
    <source>
        <dbReference type="ARBA" id="ARBA00022679"/>
    </source>
</evidence>
<dbReference type="Proteomes" id="UP000053096">
    <property type="component" value="Unassembled WGS sequence"/>
</dbReference>
<gene>
    <name evidence="6" type="primary">acyI</name>
    <name evidence="5" type="ORF">BBN53_14875</name>
    <name evidence="6" type="ORF">ERS370011_03898</name>
</gene>
<dbReference type="Proteomes" id="UP000092950">
    <property type="component" value="Chromosome"/>
</dbReference>
<evidence type="ECO:0000313" key="8">
    <source>
        <dbReference type="Proteomes" id="UP000092950"/>
    </source>
</evidence>
<evidence type="ECO:0000313" key="5">
    <source>
        <dbReference type="EMBL" id="ANY17047.1"/>
    </source>
</evidence>
<reference evidence="6 7" key="1">
    <citation type="submission" date="2015-09" db="EMBL/GenBank/DDBJ databases">
        <authorList>
            <person name="Jackson K.R."/>
            <person name="Lunt B.L."/>
            <person name="Fisher J.N.B."/>
            <person name="Gardner A.V."/>
            <person name="Bailey M.E."/>
            <person name="Deus L.M."/>
            <person name="Earl A.S."/>
            <person name="Gibby P.D."/>
            <person name="Hartmann K.A."/>
            <person name="Liu J.E."/>
            <person name="Manci A.M."/>
            <person name="Nielsen D.A."/>
            <person name="Solomon M.B."/>
            <person name="Breakwell D.P."/>
            <person name="Burnett S.H."/>
            <person name="Grose J.H."/>
        </authorList>
    </citation>
    <scope>NUCLEOTIDE SEQUENCE [LARGE SCALE GENOMIC DNA]</scope>
    <source>
        <strain evidence="6 7">2789STDY5608636</strain>
    </source>
</reference>
<keyword evidence="8" id="KW-1185">Reference proteome</keyword>
<protein>
    <submittedName>
        <fullName evidence="6">Acylase ACY 1</fullName>
    </submittedName>
    <submittedName>
        <fullName evidence="5">Gamma-glutamyltransferase</fullName>
    </submittedName>
</protein>
<evidence type="ECO:0000313" key="7">
    <source>
        <dbReference type="Proteomes" id="UP000053096"/>
    </source>
</evidence>
<organism evidence="6 7">
    <name type="scientific">Bordetella pseudohinzii</name>
    <dbReference type="NCBI Taxonomy" id="1331258"/>
    <lineage>
        <taxon>Bacteria</taxon>
        <taxon>Pseudomonadati</taxon>
        <taxon>Pseudomonadota</taxon>
        <taxon>Betaproteobacteria</taxon>
        <taxon>Burkholderiales</taxon>
        <taxon>Alcaligenaceae</taxon>
        <taxon>Bordetella</taxon>
    </lineage>
</organism>
<evidence type="ECO:0000313" key="6">
    <source>
        <dbReference type="EMBL" id="CUJ12621.1"/>
    </source>
</evidence>
<dbReference type="PRINTS" id="PR01210">
    <property type="entry name" value="GGTRANSPTASE"/>
</dbReference>
<dbReference type="Pfam" id="PF01019">
    <property type="entry name" value="G_glu_transpept"/>
    <property type="match status" value="2"/>
</dbReference>
<name>A0A0J6BQL6_9BORD</name>
<keyword evidence="2" id="KW-0808">Transferase</keyword>
<dbReference type="Gene3D" id="3.60.20.40">
    <property type="match status" value="1"/>
</dbReference>
<evidence type="ECO:0000256" key="1">
    <source>
        <dbReference type="ARBA" id="ARBA00009381"/>
    </source>
</evidence>
<sequence length="531" mass="56538">MHDNFSSTQITRKVVLHSADGVVAAQHRKAAEAGAAVLAAGGDAVDAAVATSFAAGVVEPWMSGPMGGGAMVIYRADTQQARVVHFGMRSPAALDPADYPLAGDGSVSADLFPWPAVVDDRNCRGASAVAVPGTVAGMAAAHQAYGRLPWRDTLQAAITLAEEGPLIDWYTTLMIAGSARWLARDPAAAALFLDEGRWPKASGWTATASNRLDFRRAAQTLRQLADEGARALYGGDIGRALAADVQALGGRLALSDLQSYEAQWLDALAIPYRGGTVYATPQMTSGPNLARCLGRLETLLRPEGRPGPEAFERYAEVLLDEYQWRFRNMGDNEDPRSPACTTHFSIVDRHGNLCAVTQTLLSAFGSHVVAPSAGMLLNNGIMWFDPEPGKPNSLAPGKRCLMNICPVVGRQDERLFALGASGGRKILPAVLQLTSFLMDYGMSLEEAFHHPRIDASTDTLIVDPALGELTLAALAGRFPHAQARRGVYPFAYACPSGVLRDGRGNQGCTEIMSPWGDAALAEHQARPIQPS</sequence>
<dbReference type="EMBL" id="CYTV01000016">
    <property type="protein sequence ID" value="CUJ12621.1"/>
    <property type="molecule type" value="Genomic_DNA"/>
</dbReference>
<dbReference type="SUPFAM" id="SSF56235">
    <property type="entry name" value="N-terminal nucleophile aminohydrolases (Ntn hydrolases)"/>
    <property type="match status" value="1"/>
</dbReference>
<comment type="similarity">
    <text evidence="1">Belongs to the gamma-glutamyltransferase family.</text>
</comment>
<dbReference type="AlphaFoldDB" id="A0A0J6BQL6"/>
<dbReference type="EMBL" id="CP016440">
    <property type="protein sequence ID" value="ANY17047.1"/>
    <property type="molecule type" value="Genomic_DNA"/>
</dbReference>
<dbReference type="InterPro" id="IPR043137">
    <property type="entry name" value="GGT_ssub_C"/>
</dbReference>
<accession>A0A0J6BQL6</accession>